<accession>A0ABW9X992</accession>
<dbReference type="InterPro" id="IPR036866">
    <property type="entry name" value="RibonucZ/Hydroxyglut_hydro"/>
</dbReference>
<comment type="similarity">
    <text evidence="4">Belongs to the metallo-beta-lactamase superfamily. Class-B beta-lactamase family.</text>
</comment>
<dbReference type="CDD" id="cd16280">
    <property type="entry name" value="metallo-hydrolase-like_MBL-fold"/>
    <property type="match status" value="1"/>
</dbReference>
<name>A0ABW9X992_9SPHN</name>
<keyword evidence="7" id="KW-0479">Metal-binding</keyword>
<evidence type="ECO:0000256" key="5">
    <source>
        <dbReference type="ARBA" id="ARBA00011245"/>
    </source>
</evidence>
<evidence type="ECO:0000313" key="15">
    <source>
        <dbReference type="Proteomes" id="UP000753724"/>
    </source>
</evidence>
<dbReference type="SUPFAM" id="SSF56281">
    <property type="entry name" value="Metallo-hydrolase/oxidoreductase"/>
    <property type="match status" value="1"/>
</dbReference>
<evidence type="ECO:0000259" key="13">
    <source>
        <dbReference type="SMART" id="SM00849"/>
    </source>
</evidence>
<comment type="cofactor">
    <cofactor evidence="2">
        <name>Zn(2+)</name>
        <dbReference type="ChEBI" id="CHEBI:29105"/>
    </cofactor>
</comment>
<evidence type="ECO:0000256" key="8">
    <source>
        <dbReference type="ARBA" id="ARBA00022729"/>
    </source>
</evidence>
<evidence type="ECO:0000313" key="14">
    <source>
        <dbReference type="EMBL" id="NBC35103.1"/>
    </source>
</evidence>
<dbReference type="Proteomes" id="UP000753724">
    <property type="component" value="Unassembled WGS sequence"/>
</dbReference>
<evidence type="ECO:0000256" key="6">
    <source>
        <dbReference type="ARBA" id="ARBA00012865"/>
    </source>
</evidence>
<evidence type="ECO:0000256" key="11">
    <source>
        <dbReference type="ARBA" id="ARBA00022833"/>
    </source>
</evidence>
<comment type="catalytic activity">
    <reaction evidence="1">
        <text>a beta-lactam + H2O = a substituted beta-amino acid</text>
        <dbReference type="Rhea" id="RHEA:20401"/>
        <dbReference type="ChEBI" id="CHEBI:15377"/>
        <dbReference type="ChEBI" id="CHEBI:35627"/>
        <dbReference type="ChEBI" id="CHEBI:140347"/>
        <dbReference type="EC" id="3.5.2.6"/>
    </reaction>
</comment>
<protein>
    <recommendedName>
        <fullName evidence="6">beta-lactamase</fullName>
        <ecNumber evidence="6">3.5.2.6</ecNumber>
    </recommendedName>
</protein>
<dbReference type="PANTHER" id="PTHR42951:SF4">
    <property type="entry name" value="ACYL-COENZYME A THIOESTERASE MBLAC2"/>
    <property type="match status" value="1"/>
</dbReference>
<evidence type="ECO:0000256" key="12">
    <source>
        <dbReference type="ARBA" id="ARBA00023251"/>
    </source>
</evidence>
<evidence type="ECO:0000256" key="10">
    <source>
        <dbReference type="ARBA" id="ARBA00022801"/>
    </source>
</evidence>
<keyword evidence="12" id="KW-0046">Antibiotic resistance</keyword>
<dbReference type="InterPro" id="IPR050855">
    <property type="entry name" value="NDM-1-like"/>
</dbReference>
<evidence type="ECO:0000256" key="1">
    <source>
        <dbReference type="ARBA" id="ARBA00001526"/>
    </source>
</evidence>
<evidence type="ECO:0000256" key="3">
    <source>
        <dbReference type="ARBA" id="ARBA00004418"/>
    </source>
</evidence>
<keyword evidence="11" id="KW-0862">Zinc</keyword>
<dbReference type="Pfam" id="PF00753">
    <property type="entry name" value="Lactamase_B"/>
    <property type="match status" value="1"/>
</dbReference>
<sequence length="303" mass="32399">MERLSGYTAPGAKAYAAMAADASAGQWPVTLFYRCRNVPGGSAIHAPMPQPIEVFDGVYSIGDDANNVWAIDTAEGIILIDALSNEEDAKRVIVENMRKLKLDPARIRYILITHNHGDHYGGAAYLKSLSGAHLAMSREDWEGKALGAPMPVKAADDFYLTDGQKITLGGRTISVVLTPGHTPGTVSLVFPVTDKGQPHVASLFGGQGSPKNLAALQQFRKSLDHFADVTDAMQADVVLSNHTVGDDGLTKVALLAKRKPGQPNPYVAGREGVIRYSALWQACLSADIDQIAWNAAARPDAVK</sequence>
<comment type="caution">
    <text evidence="14">The sequence shown here is derived from an EMBL/GenBank/DDBJ whole genome shotgun (WGS) entry which is preliminary data.</text>
</comment>
<evidence type="ECO:0000256" key="4">
    <source>
        <dbReference type="ARBA" id="ARBA00005250"/>
    </source>
</evidence>
<keyword evidence="10" id="KW-0378">Hydrolase</keyword>
<dbReference type="PROSITE" id="PS00743">
    <property type="entry name" value="BETA_LACTAMASE_B_1"/>
    <property type="match status" value="1"/>
</dbReference>
<evidence type="ECO:0000256" key="7">
    <source>
        <dbReference type="ARBA" id="ARBA00022723"/>
    </source>
</evidence>
<organism evidence="14 15">
    <name type="scientific">Novosphingobium ovatum</name>
    <dbReference type="NCBI Taxonomy" id="1908523"/>
    <lineage>
        <taxon>Bacteria</taxon>
        <taxon>Pseudomonadati</taxon>
        <taxon>Pseudomonadota</taxon>
        <taxon>Alphaproteobacteria</taxon>
        <taxon>Sphingomonadales</taxon>
        <taxon>Sphingomonadaceae</taxon>
        <taxon>Novosphingobium</taxon>
    </lineage>
</organism>
<keyword evidence="15" id="KW-1185">Reference proteome</keyword>
<evidence type="ECO:0000256" key="2">
    <source>
        <dbReference type="ARBA" id="ARBA00001947"/>
    </source>
</evidence>
<keyword evidence="9" id="KW-0574">Periplasm</keyword>
<keyword evidence="8" id="KW-0732">Signal</keyword>
<dbReference type="Gene3D" id="3.60.15.10">
    <property type="entry name" value="Ribonuclease Z/Hydroxyacylglutathione hydrolase-like"/>
    <property type="match status" value="1"/>
</dbReference>
<feature type="domain" description="Metallo-beta-lactamase" evidence="13">
    <location>
        <begin position="65"/>
        <end position="242"/>
    </location>
</feature>
<dbReference type="EC" id="3.5.2.6" evidence="6"/>
<dbReference type="EMBL" id="JAAAPO010000001">
    <property type="protein sequence ID" value="NBC35103.1"/>
    <property type="molecule type" value="Genomic_DNA"/>
</dbReference>
<dbReference type="SMART" id="SM00849">
    <property type="entry name" value="Lactamase_B"/>
    <property type="match status" value="1"/>
</dbReference>
<reference evidence="15" key="1">
    <citation type="submission" date="2020-01" db="EMBL/GenBank/DDBJ databases">
        <title>Sphingomonas sp. strain CSW-10.</title>
        <authorList>
            <person name="Chen W.-M."/>
        </authorList>
    </citation>
    <scope>NUCLEOTIDE SEQUENCE [LARGE SCALE GENOMIC DNA]</scope>
    <source>
        <strain evidence="15">FSY-8</strain>
    </source>
</reference>
<gene>
    <name evidence="14" type="ORF">GTZ99_00855</name>
</gene>
<comment type="subcellular location">
    <subcellularLocation>
        <location evidence="3">Periplasm</location>
    </subcellularLocation>
</comment>
<proteinExistence type="inferred from homology"/>
<dbReference type="InterPro" id="IPR001279">
    <property type="entry name" value="Metallo-B-lactamas"/>
</dbReference>
<dbReference type="InterPro" id="IPR001018">
    <property type="entry name" value="Beta-lactamase_class-B_CS"/>
</dbReference>
<evidence type="ECO:0000256" key="9">
    <source>
        <dbReference type="ARBA" id="ARBA00022764"/>
    </source>
</evidence>
<dbReference type="PANTHER" id="PTHR42951">
    <property type="entry name" value="METALLO-BETA-LACTAMASE DOMAIN-CONTAINING"/>
    <property type="match status" value="1"/>
</dbReference>
<comment type="subunit">
    <text evidence="5">Monomer.</text>
</comment>